<evidence type="ECO:0000256" key="1">
    <source>
        <dbReference type="SAM" id="MobiDB-lite"/>
    </source>
</evidence>
<evidence type="ECO:0000313" key="3">
    <source>
        <dbReference type="Proteomes" id="UP000028990"/>
    </source>
</evidence>
<dbReference type="EMBL" id="KN122569">
    <property type="protein sequence ID" value="KFO29684.1"/>
    <property type="molecule type" value="Genomic_DNA"/>
</dbReference>
<proteinExistence type="predicted"/>
<sequence length="227" mass="25813">MVFSTGPSPAGASAAIFSARKRSSALRYHPVHSVSGTATQGLGQSGSFRPSSARSLTVVLDGCHVRREFPDFRVRHFRCHRHYGVGDASPDEGLIEDLMVEDRAVEQLAEGLLSHYLPDLQRSKQALQELTQNQVVLLDTLEQEISKFKECHSMLDINALFTEAKHYHAKLVSIRRDMLLLHEKTSKLKATLKLQQKRQKEELEREQQREKEFEREKQLTAKPAKRA</sequence>
<accession>A0A091DC43</accession>
<organism evidence="2 3">
    <name type="scientific">Fukomys damarensis</name>
    <name type="common">Damaraland mole rat</name>
    <name type="synonym">Cryptomys damarensis</name>
    <dbReference type="NCBI Taxonomy" id="885580"/>
    <lineage>
        <taxon>Eukaryota</taxon>
        <taxon>Metazoa</taxon>
        <taxon>Chordata</taxon>
        <taxon>Craniata</taxon>
        <taxon>Vertebrata</taxon>
        <taxon>Euteleostomi</taxon>
        <taxon>Mammalia</taxon>
        <taxon>Eutheria</taxon>
        <taxon>Euarchontoglires</taxon>
        <taxon>Glires</taxon>
        <taxon>Rodentia</taxon>
        <taxon>Hystricomorpha</taxon>
        <taxon>Bathyergidae</taxon>
        <taxon>Fukomys</taxon>
    </lineage>
</organism>
<reference evidence="2 3" key="1">
    <citation type="submission" date="2013-11" db="EMBL/GenBank/DDBJ databases">
        <title>The Damaraland mole rat (Fukomys damarensis) genome and evolution of African mole rats.</title>
        <authorList>
            <person name="Gladyshev V.N."/>
            <person name="Fang X."/>
        </authorList>
    </citation>
    <scope>NUCLEOTIDE SEQUENCE [LARGE SCALE GENOMIC DNA]</scope>
    <source>
        <tissue evidence="2">Liver</tissue>
    </source>
</reference>
<keyword evidence="3" id="KW-1185">Reference proteome</keyword>
<feature type="region of interest" description="Disordered" evidence="1">
    <location>
        <begin position="199"/>
        <end position="227"/>
    </location>
</feature>
<name>A0A091DC43_FUKDA</name>
<protein>
    <submittedName>
        <fullName evidence="2">Pallidin</fullName>
    </submittedName>
</protein>
<feature type="compositionally biased region" description="Basic and acidic residues" evidence="1">
    <location>
        <begin position="199"/>
        <end position="219"/>
    </location>
</feature>
<dbReference type="PANTHER" id="PTHR31328">
    <property type="entry name" value="BIOGENESIS OF LYSOSOME-RELATED ORGANELLES COMPLEX 1 SUBUNIT 6"/>
    <property type="match status" value="1"/>
</dbReference>
<dbReference type="GO" id="GO:0030133">
    <property type="term" value="C:transport vesicle"/>
    <property type="evidence" value="ECO:0007669"/>
    <property type="project" value="TreeGrafter"/>
</dbReference>
<dbReference type="InterPro" id="IPR028119">
    <property type="entry name" value="Snapin/Pallidin/Snn1"/>
</dbReference>
<dbReference type="eggNOG" id="ENOG502RZNC">
    <property type="taxonomic scope" value="Eukaryota"/>
</dbReference>
<evidence type="ECO:0000313" key="2">
    <source>
        <dbReference type="EMBL" id="KFO29684.1"/>
    </source>
</evidence>
<gene>
    <name evidence="2" type="ORF">H920_08839</name>
</gene>
<dbReference type="STRING" id="885580.ENSFDAP00000021314"/>
<dbReference type="GO" id="GO:0031083">
    <property type="term" value="C:BLOC-1 complex"/>
    <property type="evidence" value="ECO:0007669"/>
    <property type="project" value="TreeGrafter"/>
</dbReference>
<dbReference type="AlphaFoldDB" id="A0A091DC43"/>
<dbReference type="Proteomes" id="UP000028990">
    <property type="component" value="Unassembled WGS sequence"/>
</dbReference>
<dbReference type="PANTHER" id="PTHR31328:SF2">
    <property type="entry name" value="BIOGENESIS OF LYSOSOME-RELATED ORGANELLES COMPLEX 1 SUBUNIT 6"/>
    <property type="match status" value="1"/>
</dbReference>
<dbReference type="Pfam" id="PF14712">
    <property type="entry name" value="Snapin_Pallidin"/>
    <property type="match status" value="1"/>
</dbReference>